<organism evidence="1 2">
    <name type="scientific">Austropuccinia psidii MF-1</name>
    <dbReference type="NCBI Taxonomy" id="1389203"/>
    <lineage>
        <taxon>Eukaryota</taxon>
        <taxon>Fungi</taxon>
        <taxon>Dikarya</taxon>
        <taxon>Basidiomycota</taxon>
        <taxon>Pucciniomycotina</taxon>
        <taxon>Pucciniomycetes</taxon>
        <taxon>Pucciniales</taxon>
        <taxon>Sphaerophragmiaceae</taxon>
        <taxon>Austropuccinia</taxon>
    </lineage>
</organism>
<accession>A0A9Q3DV94</accession>
<comment type="caution">
    <text evidence="1">The sequence shown here is derived from an EMBL/GenBank/DDBJ whole genome shotgun (WGS) entry which is preliminary data.</text>
</comment>
<evidence type="ECO:0000313" key="1">
    <source>
        <dbReference type="EMBL" id="MBW0508807.1"/>
    </source>
</evidence>
<name>A0A9Q3DV94_9BASI</name>
<reference evidence="1" key="1">
    <citation type="submission" date="2021-03" db="EMBL/GenBank/DDBJ databases">
        <title>Draft genome sequence of rust myrtle Austropuccinia psidii MF-1, a brazilian biotype.</title>
        <authorList>
            <person name="Quecine M.C."/>
            <person name="Pachon D.M.R."/>
            <person name="Bonatelli M.L."/>
            <person name="Correr F.H."/>
            <person name="Franceschini L.M."/>
            <person name="Leite T.F."/>
            <person name="Margarido G.R.A."/>
            <person name="Almeida C.A."/>
            <person name="Ferrarezi J.A."/>
            <person name="Labate C.A."/>
        </authorList>
    </citation>
    <scope>NUCLEOTIDE SEQUENCE</scope>
    <source>
        <strain evidence="1">MF-1</strain>
    </source>
</reference>
<sequence length="122" mass="14074">MHEKAKHHENRCMQDCFKYAKERWEKIHKPPDFQIGDLVLVATLTLINIEGQNKLKDSLSGHFMMRSLHGSNAVQLELIGELMKKHPIFPVSLIKLYISIDKELCPIFNKPPLNVTPLEEGE</sequence>
<dbReference type="AlphaFoldDB" id="A0A9Q3DV94"/>
<gene>
    <name evidence="1" type="ORF">O181_048522</name>
</gene>
<proteinExistence type="predicted"/>
<dbReference type="EMBL" id="AVOT02020551">
    <property type="protein sequence ID" value="MBW0508807.1"/>
    <property type="molecule type" value="Genomic_DNA"/>
</dbReference>
<keyword evidence="2" id="KW-1185">Reference proteome</keyword>
<dbReference type="Proteomes" id="UP000765509">
    <property type="component" value="Unassembled WGS sequence"/>
</dbReference>
<evidence type="ECO:0000313" key="2">
    <source>
        <dbReference type="Proteomes" id="UP000765509"/>
    </source>
</evidence>
<protein>
    <submittedName>
        <fullName evidence="1">Uncharacterized protein</fullName>
    </submittedName>
</protein>